<evidence type="ECO:0008006" key="4">
    <source>
        <dbReference type="Google" id="ProtNLM"/>
    </source>
</evidence>
<organism evidence="2 3">
    <name type="scientific">Pseudoxanthomonas winnipegensis</name>
    <dbReference type="NCBI Taxonomy" id="2480810"/>
    <lineage>
        <taxon>Bacteria</taxon>
        <taxon>Pseudomonadati</taxon>
        <taxon>Pseudomonadota</taxon>
        <taxon>Gammaproteobacteria</taxon>
        <taxon>Lysobacterales</taxon>
        <taxon>Lysobacteraceae</taxon>
        <taxon>Pseudoxanthomonas</taxon>
    </lineage>
</organism>
<dbReference type="EMBL" id="SHMC01000003">
    <property type="protein sequence ID" value="TAA25738.1"/>
    <property type="molecule type" value="Genomic_DNA"/>
</dbReference>
<evidence type="ECO:0000256" key="1">
    <source>
        <dbReference type="SAM" id="Phobius"/>
    </source>
</evidence>
<evidence type="ECO:0000313" key="2">
    <source>
        <dbReference type="EMBL" id="TAA25738.1"/>
    </source>
</evidence>
<feature type="transmembrane region" description="Helical" evidence="1">
    <location>
        <begin position="6"/>
        <end position="23"/>
    </location>
</feature>
<reference evidence="2 3" key="1">
    <citation type="submission" date="2019-02" db="EMBL/GenBank/DDBJ databases">
        <title>WGS of Pseudoxanthomonas species novum from clinical isolates.</title>
        <authorList>
            <person name="Bernier A.-M."/>
            <person name="Bernard K."/>
            <person name="Vachon A."/>
        </authorList>
    </citation>
    <scope>NUCLEOTIDE SEQUENCE [LARGE SCALE GENOMIC DNA]</scope>
    <source>
        <strain evidence="2 3">NML171200</strain>
    </source>
</reference>
<gene>
    <name evidence="2" type="ORF">EA660_09885</name>
</gene>
<proteinExistence type="predicted"/>
<accession>A0A4Q8LAP4</accession>
<keyword evidence="1" id="KW-0472">Membrane</keyword>
<feature type="transmembrane region" description="Helical" evidence="1">
    <location>
        <begin position="77"/>
        <end position="102"/>
    </location>
</feature>
<dbReference type="Proteomes" id="UP000292627">
    <property type="component" value="Unassembled WGS sequence"/>
</dbReference>
<sequence length="106" mass="11721">MGEVYLTVIVGTLLLTLYLLYSLPAPEITPLVRIMTVLGCCVLGYWMLSAVQDSFELGRIDCGRRLHHTCKRDKDPFSFIVAQSLHVGVAVVAFSAAIHSLIKRSN</sequence>
<feature type="transmembrane region" description="Helical" evidence="1">
    <location>
        <begin position="30"/>
        <end position="48"/>
    </location>
</feature>
<dbReference type="RefSeq" id="WP_130551358.1">
    <property type="nucleotide sequence ID" value="NZ_SHMC01000003.1"/>
</dbReference>
<name>A0A4Q8LAP4_9GAMM</name>
<comment type="caution">
    <text evidence="2">The sequence shown here is derived from an EMBL/GenBank/DDBJ whole genome shotgun (WGS) entry which is preliminary data.</text>
</comment>
<protein>
    <recommendedName>
        <fullName evidence="4">Transmembrane protein</fullName>
    </recommendedName>
</protein>
<keyword evidence="1" id="KW-0812">Transmembrane</keyword>
<keyword evidence="1" id="KW-1133">Transmembrane helix</keyword>
<dbReference type="AlphaFoldDB" id="A0A4Q8LAP4"/>
<evidence type="ECO:0000313" key="3">
    <source>
        <dbReference type="Proteomes" id="UP000292627"/>
    </source>
</evidence>